<dbReference type="EMBL" id="WHOD01000087">
    <property type="protein sequence ID" value="NOU96004.1"/>
    <property type="molecule type" value="Genomic_DNA"/>
</dbReference>
<gene>
    <name evidence="2" type="ORF">GC093_22675</name>
</gene>
<evidence type="ECO:0000256" key="1">
    <source>
        <dbReference type="SAM" id="MobiDB-lite"/>
    </source>
</evidence>
<feature type="compositionally biased region" description="Low complexity" evidence="1">
    <location>
        <begin position="1"/>
        <end position="25"/>
    </location>
</feature>
<feature type="region of interest" description="Disordered" evidence="1">
    <location>
        <begin position="1"/>
        <end position="31"/>
    </location>
</feature>
<dbReference type="AlphaFoldDB" id="A0A972GSF3"/>
<dbReference type="Proteomes" id="UP000641588">
    <property type="component" value="Unassembled WGS sequence"/>
</dbReference>
<accession>A0A972GSF3</accession>
<dbReference type="RefSeq" id="WP_171654226.1">
    <property type="nucleotide sequence ID" value="NZ_WHOD01000087.1"/>
</dbReference>
<organism evidence="2 3">
    <name type="scientific">Paenibacillus foliorum</name>
    <dbReference type="NCBI Taxonomy" id="2654974"/>
    <lineage>
        <taxon>Bacteria</taxon>
        <taxon>Bacillati</taxon>
        <taxon>Bacillota</taxon>
        <taxon>Bacilli</taxon>
        <taxon>Bacillales</taxon>
        <taxon>Paenibacillaceae</taxon>
        <taxon>Paenibacillus</taxon>
    </lineage>
</organism>
<evidence type="ECO:0000313" key="2">
    <source>
        <dbReference type="EMBL" id="NOU96004.1"/>
    </source>
</evidence>
<comment type="caution">
    <text evidence="2">The sequence shown here is derived from an EMBL/GenBank/DDBJ whole genome shotgun (WGS) entry which is preliminary data.</text>
</comment>
<sequence length="104" mass="10800">MAEDLNNNQAAPADLPLPQANASASGGAGGAGGQAITLSYSNNYSSLLLMYTFLLNLANGTGASTGEGMKAEMNLLLPMLQAAMEDEKKYREAFLTAVQSLAKQ</sequence>
<reference evidence="2" key="1">
    <citation type="submission" date="2019-10" db="EMBL/GenBank/DDBJ databases">
        <title>Description of Paenibacillus glebae sp. nov.</title>
        <authorList>
            <person name="Carlier A."/>
            <person name="Qi S."/>
        </authorList>
    </citation>
    <scope>NUCLEOTIDE SEQUENCE</scope>
    <source>
        <strain evidence="2">LMG 31456</strain>
    </source>
</reference>
<protein>
    <submittedName>
        <fullName evidence="2">Uncharacterized protein</fullName>
    </submittedName>
</protein>
<keyword evidence="3" id="KW-1185">Reference proteome</keyword>
<evidence type="ECO:0000313" key="3">
    <source>
        <dbReference type="Proteomes" id="UP000641588"/>
    </source>
</evidence>
<proteinExistence type="predicted"/>
<name>A0A972GSF3_9BACL</name>